<reference evidence="7 8" key="1">
    <citation type="submission" date="2020-07" db="EMBL/GenBank/DDBJ databases">
        <title>Sequencing the genomes of 1000 actinobacteria strains.</title>
        <authorList>
            <person name="Klenk H.-P."/>
        </authorList>
    </citation>
    <scope>NUCLEOTIDE SEQUENCE [LARGE SCALE GENOMIC DNA]</scope>
    <source>
        <strain evidence="7 8">DSM 21349</strain>
    </source>
</reference>
<dbReference type="RefSeq" id="WP_220481383.1">
    <property type="nucleotide sequence ID" value="NZ_JACGXA010000001.1"/>
</dbReference>
<comment type="similarity">
    <text evidence="1 5">Belongs to the enoyl-CoA hydratase/isomerase family.</text>
</comment>
<protein>
    <submittedName>
        <fullName evidence="7">Enoyl-CoA hydratase/carnithine racemase</fullName>
    </submittedName>
</protein>
<evidence type="ECO:0000313" key="8">
    <source>
        <dbReference type="Proteomes" id="UP000580910"/>
    </source>
</evidence>
<evidence type="ECO:0000256" key="4">
    <source>
        <dbReference type="ARBA" id="ARBA00023717"/>
    </source>
</evidence>
<dbReference type="CDD" id="cd06558">
    <property type="entry name" value="crotonase-like"/>
    <property type="match status" value="1"/>
</dbReference>
<dbReference type="EMBL" id="JACGXA010000001">
    <property type="protein sequence ID" value="MBA8804876.1"/>
    <property type="molecule type" value="Genomic_DNA"/>
</dbReference>
<sequence length="280" mass="29182">MSDTAHIISSSIGSTDFGAVRLLTIVNEAKRNAFNGLMTLELERMLLKADGDPTVRVIVVTGAGTESFSSGHDLMEVMEQPSLAGDPVANAAFTTPPRLGTPVIAAVNGNAYAAGFILALNCDLRVAGRNARFCAVGAKIGLVPVGGQLSRLLEVMTYPSAFKMLATGLPMDAEEALACQFVTEICDPEDTVEHAVALGQAIAAASPAVVRAVKTGLRSTLADGLETGLQLEPSLAAVIRELPDGAEGVAAFLEKRPASYPDPPQDLQARLDEAVAARTR</sequence>
<dbReference type="InterPro" id="IPR029045">
    <property type="entry name" value="ClpP/crotonase-like_dom_sf"/>
</dbReference>
<dbReference type="Gene3D" id="3.90.226.10">
    <property type="entry name" value="2-enoyl-CoA Hydratase, Chain A, domain 1"/>
    <property type="match status" value="1"/>
</dbReference>
<evidence type="ECO:0000256" key="2">
    <source>
        <dbReference type="ARBA" id="ARBA00023239"/>
    </source>
</evidence>
<dbReference type="Proteomes" id="UP000580910">
    <property type="component" value="Unassembled WGS sequence"/>
</dbReference>
<evidence type="ECO:0000256" key="6">
    <source>
        <dbReference type="SAM" id="MobiDB-lite"/>
    </source>
</evidence>
<dbReference type="SUPFAM" id="SSF52096">
    <property type="entry name" value="ClpP/crotonase"/>
    <property type="match status" value="1"/>
</dbReference>
<comment type="catalytic activity">
    <reaction evidence="3">
        <text>a (3S)-3-hydroxyacyl-CoA = a (2E)-enoyl-CoA + H2O</text>
        <dbReference type="Rhea" id="RHEA:16105"/>
        <dbReference type="ChEBI" id="CHEBI:15377"/>
        <dbReference type="ChEBI" id="CHEBI:57318"/>
        <dbReference type="ChEBI" id="CHEBI:58856"/>
        <dbReference type="EC" id="4.2.1.17"/>
    </reaction>
</comment>
<evidence type="ECO:0000256" key="3">
    <source>
        <dbReference type="ARBA" id="ARBA00023709"/>
    </source>
</evidence>
<gene>
    <name evidence="7" type="ORF">FB382_003167</name>
</gene>
<evidence type="ECO:0000313" key="7">
    <source>
        <dbReference type="EMBL" id="MBA8804876.1"/>
    </source>
</evidence>
<accession>A0A7W3J237</accession>
<evidence type="ECO:0000256" key="5">
    <source>
        <dbReference type="RuleBase" id="RU003707"/>
    </source>
</evidence>
<dbReference type="Pfam" id="PF00378">
    <property type="entry name" value="ECH_1"/>
    <property type="match status" value="1"/>
</dbReference>
<dbReference type="PANTHER" id="PTHR11941">
    <property type="entry name" value="ENOYL-COA HYDRATASE-RELATED"/>
    <property type="match status" value="1"/>
</dbReference>
<dbReference type="InterPro" id="IPR018376">
    <property type="entry name" value="Enoyl-CoA_hyd/isom_CS"/>
</dbReference>
<dbReference type="GO" id="GO:0004300">
    <property type="term" value="F:enoyl-CoA hydratase activity"/>
    <property type="evidence" value="ECO:0007669"/>
    <property type="project" value="UniProtKB-EC"/>
</dbReference>
<name>A0A7W3J237_9ACTN</name>
<keyword evidence="8" id="KW-1185">Reference proteome</keyword>
<dbReference type="PROSITE" id="PS00166">
    <property type="entry name" value="ENOYL_COA_HYDRATASE"/>
    <property type="match status" value="1"/>
</dbReference>
<dbReference type="InterPro" id="IPR014748">
    <property type="entry name" value="Enoyl-CoA_hydra_C"/>
</dbReference>
<feature type="compositionally biased region" description="Basic and acidic residues" evidence="6">
    <location>
        <begin position="269"/>
        <end position="280"/>
    </location>
</feature>
<evidence type="ECO:0000256" key="1">
    <source>
        <dbReference type="ARBA" id="ARBA00005254"/>
    </source>
</evidence>
<dbReference type="InterPro" id="IPR001753">
    <property type="entry name" value="Enoyl-CoA_hydra/iso"/>
</dbReference>
<dbReference type="PANTHER" id="PTHR11941:SF54">
    <property type="entry name" value="ENOYL-COA HYDRATASE, MITOCHONDRIAL"/>
    <property type="match status" value="1"/>
</dbReference>
<keyword evidence="2" id="KW-0456">Lyase</keyword>
<dbReference type="AlphaFoldDB" id="A0A7W3J237"/>
<organism evidence="7 8">
    <name type="scientific">Nocardioides ginsengisegetis</name>
    <dbReference type="NCBI Taxonomy" id="661491"/>
    <lineage>
        <taxon>Bacteria</taxon>
        <taxon>Bacillati</taxon>
        <taxon>Actinomycetota</taxon>
        <taxon>Actinomycetes</taxon>
        <taxon>Propionibacteriales</taxon>
        <taxon>Nocardioidaceae</taxon>
        <taxon>Nocardioides</taxon>
    </lineage>
</organism>
<dbReference type="GO" id="GO:0006635">
    <property type="term" value="P:fatty acid beta-oxidation"/>
    <property type="evidence" value="ECO:0007669"/>
    <property type="project" value="TreeGrafter"/>
</dbReference>
<dbReference type="Gene3D" id="1.10.12.10">
    <property type="entry name" value="Lyase 2-enoyl-coa Hydratase, Chain A, domain 2"/>
    <property type="match status" value="1"/>
</dbReference>
<feature type="region of interest" description="Disordered" evidence="6">
    <location>
        <begin position="255"/>
        <end position="280"/>
    </location>
</feature>
<comment type="caution">
    <text evidence="7">The sequence shown here is derived from an EMBL/GenBank/DDBJ whole genome shotgun (WGS) entry which is preliminary data.</text>
</comment>
<comment type="catalytic activity">
    <reaction evidence="4">
        <text>a 4-saturated-(3S)-3-hydroxyacyl-CoA = a (3E)-enoyl-CoA + H2O</text>
        <dbReference type="Rhea" id="RHEA:20724"/>
        <dbReference type="ChEBI" id="CHEBI:15377"/>
        <dbReference type="ChEBI" id="CHEBI:58521"/>
        <dbReference type="ChEBI" id="CHEBI:137480"/>
        <dbReference type="EC" id="4.2.1.17"/>
    </reaction>
</comment>
<proteinExistence type="inferred from homology"/>